<evidence type="ECO:0000256" key="8">
    <source>
        <dbReference type="PIRNR" id="PIRNR000232"/>
    </source>
</evidence>
<keyword evidence="7 8" id="KW-0520">NAD</keyword>
<evidence type="ECO:0000256" key="5">
    <source>
        <dbReference type="ARBA" id="ARBA00022857"/>
    </source>
</evidence>
<keyword evidence="3 8" id="KW-0285">Flavoprotein</keyword>
<comment type="caution">
    <text evidence="10">The sequence shown here is derived from an EMBL/GenBank/DDBJ whole genome shotgun (WGS) entry which is preliminary data.</text>
</comment>
<dbReference type="InterPro" id="IPR000415">
    <property type="entry name" value="Nitroreductase-like"/>
</dbReference>
<reference evidence="11" key="1">
    <citation type="journal article" date="2019" name="Int. J. Syst. Evol. Microbiol.">
        <title>The Global Catalogue of Microorganisms (GCM) 10K type strain sequencing project: providing services to taxonomists for standard genome sequencing and annotation.</title>
        <authorList>
            <consortium name="The Broad Institute Genomics Platform"/>
            <consortium name="The Broad Institute Genome Sequencing Center for Infectious Disease"/>
            <person name="Wu L."/>
            <person name="Ma J."/>
        </authorList>
    </citation>
    <scope>NUCLEOTIDE SEQUENCE [LARGE SCALE GENOMIC DNA]</scope>
    <source>
        <strain evidence="11">JCM 17591</strain>
    </source>
</reference>
<evidence type="ECO:0000256" key="1">
    <source>
        <dbReference type="ARBA" id="ARBA00001917"/>
    </source>
</evidence>
<dbReference type="EMBL" id="BAABBW010000001">
    <property type="protein sequence ID" value="GAA4167154.1"/>
    <property type="molecule type" value="Genomic_DNA"/>
</dbReference>
<keyword evidence="4 8" id="KW-0288">FMN</keyword>
<feature type="domain" description="Nitroreductase" evidence="9">
    <location>
        <begin position="13"/>
        <end position="166"/>
    </location>
</feature>
<evidence type="ECO:0000313" key="10">
    <source>
        <dbReference type="EMBL" id="GAA4167154.1"/>
    </source>
</evidence>
<dbReference type="PANTHER" id="PTHR43821:SF1">
    <property type="entry name" value="NAD(P)H NITROREDUCTASE YDJA-RELATED"/>
    <property type="match status" value="1"/>
</dbReference>
<gene>
    <name evidence="10" type="ORF">GCM10022287_00250</name>
</gene>
<evidence type="ECO:0000256" key="6">
    <source>
        <dbReference type="ARBA" id="ARBA00023002"/>
    </source>
</evidence>
<keyword evidence="6 8" id="KW-0560">Oxidoreductase</keyword>
<dbReference type="PANTHER" id="PTHR43821">
    <property type="entry name" value="NAD(P)H NITROREDUCTASE YDJA-RELATED"/>
    <property type="match status" value="1"/>
</dbReference>
<organism evidence="10 11">
    <name type="scientific">Gryllotalpicola koreensis</name>
    <dbReference type="NCBI Taxonomy" id="993086"/>
    <lineage>
        <taxon>Bacteria</taxon>
        <taxon>Bacillati</taxon>
        <taxon>Actinomycetota</taxon>
        <taxon>Actinomycetes</taxon>
        <taxon>Micrococcales</taxon>
        <taxon>Microbacteriaceae</taxon>
        <taxon>Gryllotalpicola</taxon>
    </lineage>
</organism>
<proteinExistence type="inferred from homology"/>
<protein>
    <recommendedName>
        <fullName evidence="8">Putative NAD(P)H nitroreductase</fullName>
        <ecNumber evidence="8">1.-.-.-</ecNumber>
    </recommendedName>
</protein>
<comment type="cofactor">
    <cofactor evidence="1 8">
        <name>FMN</name>
        <dbReference type="ChEBI" id="CHEBI:58210"/>
    </cofactor>
</comment>
<keyword evidence="5 8" id="KW-0521">NADP</keyword>
<comment type="similarity">
    <text evidence="2 8">Belongs to the nitroreductase family.</text>
</comment>
<dbReference type="InterPro" id="IPR052530">
    <property type="entry name" value="NAD(P)H_nitroreductase"/>
</dbReference>
<dbReference type="EC" id="1.-.-.-" evidence="8"/>
<dbReference type="Proteomes" id="UP001501079">
    <property type="component" value="Unassembled WGS sequence"/>
</dbReference>
<dbReference type="PIRSF" id="PIRSF000232">
    <property type="entry name" value="YdjA"/>
    <property type="match status" value="1"/>
</dbReference>
<evidence type="ECO:0000256" key="4">
    <source>
        <dbReference type="ARBA" id="ARBA00022643"/>
    </source>
</evidence>
<evidence type="ECO:0000259" key="9">
    <source>
        <dbReference type="Pfam" id="PF00881"/>
    </source>
</evidence>
<accession>A0ABP7ZPA1</accession>
<evidence type="ECO:0000256" key="2">
    <source>
        <dbReference type="ARBA" id="ARBA00007118"/>
    </source>
</evidence>
<sequence length="190" mass="20534">MTAEPSRVYDAVLARRSYSKVTPETPDTAEIERLLEAAATAADHAGLAPWRVIELRGAARERLGDAFARVAMEGGADADAAESQRRKPLRAELLLAVVVSYRESPKVERWEQEAAAAGVAHLLTLLLDDAGWGAMWRSGQATRSAPVAAVHGLGVDEALLGWIYVGGRPDGIRRERHATVDLAEHHSVLE</sequence>
<evidence type="ECO:0000313" key="11">
    <source>
        <dbReference type="Proteomes" id="UP001501079"/>
    </source>
</evidence>
<evidence type="ECO:0000256" key="7">
    <source>
        <dbReference type="ARBA" id="ARBA00023027"/>
    </source>
</evidence>
<dbReference type="SUPFAM" id="SSF55469">
    <property type="entry name" value="FMN-dependent nitroreductase-like"/>
    <property type="match status" value="1"/>
</dbReference>
<dbReference type="InterPro" id="IPR026021">
    <property type="entry name" value="YdjA-like"/>
</dbReference>
<dbReference type="RefSeq" id="WP_344751199.1">
    <property type="nucleotide sequence ID" value="NZ_BAABBW010000001.1"/>
</dbReference>
<dbReference type="Gene3D" id="3.40.109.10">
    <property type="entry name" value="NADH Oxidase"/>
    <property type="match status" value="1"/>
</dbReference>
<dbReference type="InterPro" id="IPR029479">
    <property type="entry name" value="Nitroreductase"/>
</dbReference>
<keyword evidence="11" id="KW-1185">Reference proteome</keyword>
<dbReference type="Pfam" id="PF00881">
    <property type="entry name" value="Nitroreductase"/>
    <property type="match status" value="1"/>
</dbReference>
<evidence type="ECO:0000256" key="3">
    <source>
        <dbReference type="ARBA" id="ARBA00022630"/>
    </source>
</evidence>
<name>A0ABP7ZPA1_9MICO</name>